<dbReference type="AlphaFoldDB" id="A0A388T193"/>
<dbReference type="EMBL" id="BGZL01000012">
    <property type="protein sequence ID" value="GBQ02687.1"/>
    <property type="molecule type" value="Genomic_DNA"/>
</dbReference>
<evidence type="ECO:0000313" key="2">
    <source>
        <dbReference type="Proteomes" id="UP000265354"/>
    </source>
</evidence>
<name>A0A388T193_9ACTN</name>
<accession>A0A388T193</accession>
<dbReference type="InterPro" id="IPR036278">
    <property type="entry name" value="Sialidase_sf"/>
</dbReference>
<dbReference type="CDD" id="cd15482">
    <property type="entry name" value="Sialidase_non-viral"/>
    <property type="match status" value="1"/>
</dbReference>
<dbReference type="Proteomes" id="UP000265354">
    <property type="component" value="Unassembled WGS sequence"/>
</dbReference>
<gene>
    <name evidence="1" type="ORF">SSP531S_41500</name>
</gene>
<sequence>MREANSSSDRLERWRALLSGADSLGVRGQALRRSGEVNLLTGVWLHAAARAEQGLELTELERSLLAPLEEVLSGEEVRAVGRLYREQVGTGDLVALVPQSVVSRSLQDGFDREAFWAAMEELHPQIMALPNVAVVDRARLADGEDLHTPEFTAAMAEAGFGVTGFASSEDRDHFADTPTVPPFRAVLEWGAFKCHEAWGDQWGGDDEIYFTAVSKAATYEHTTRTAENKGVEDGGYYRIPGDHATGNRAFFSTQLSGCGSVAITMWEADDSTKEWYDALGNALKDAAKILDDLPWWVDLVPTPKLYDYVTLSIKFLATFWEAWRNDDDKGLTHAFVFGPKDLLSLYTRSDRLLRMDYNARSTGQGHFALDIKYTGEQPQLPPPPPPTPPNRTLRMATTTDGRNWGHSTSLSPFLQATNGPTLAAVGDSLHCVARDFTTSDLMHMRFDGTTWGPPSLIPTADLSTRHPVLAVFNERLHCVTAAMTGDGRPHLAYTTLDGDTWNAFTRVPMDLNLHSQSPLALAVFDNRLYCFGQNNRQEKVYTTFDGTTWSYLRLFSLDGEPAAAAAFRGKLHYVTHSSDHERLEHWTFDGSSWSYHTPIAQGFWGGPALTVHDDRLHCIASSGGTGPWGKLMHTAFDGHTWSDVRDMHDVETSSAPALASLDGALSCVFRTEG</sequence>
<dbReference type="SUPFAM" id="SSF50939">
    <property type="entry name" value="Sialidases"/>
    <property type="match status" value="1"/>
</dbReference>
<dbReference type="Gene3D" id="2.120.10.70">
    <property type="entry name" value="Fucose-specific lectin"/>
    <property type="match status" value="1"/>
</dbReference>
<dbReference type="RefSeq" id="WP_147317717.1">
    <property type="nucleotide sequence ID" value="NZ_BGZL01000012.1"/>
</dbReference>
<reference evidence="1 2" key="1">
    <citation type="submission" date="2018-07" db="EMBL/GenBank/DDBJ databases">
        <title>Whole Genome Shotgun Sequence of Streptomyces spongiicola strain 531S.</title>
        <authorList>
            <person name="Dohra H."/>
            <person name="Kodani S."/>
        </authorList>
    </citation>
    <scope>NUCLEOTIDE SEQUENCE [LARGE SCALE GENOMIC DNA]</scope>
    <source>
        <strain evidence="1 2">531S</strain>
    </source>
</reference>
<evidence type="ECO:0000313" key="1">
    <source>
        <dbReference type="EMBL" id="GBQ02687.1"/>
    </source>
</evidence>
<protein>
    <submittedName>
        <fullName evidence="1">Uncharacterized protein</fullName>
    </submittedName>
</protein>
<organism evidence="1 2">
    <name type="scientific">Streptomyces spongiicola</name>
    <dbReference type="NCBI Taxonomy" id="1690221"/>
    <lineage>
        <taxon>Bacteria</taxon>
        <taxon>Bacillati</taxon>
        <taxon>Actinomycetota</taxon>
        <taxon>Actinomycetes</taxon>
        <taxon>Kitasatosporales</taxon>
        <taxon>Streptomycetaceae</taxon>
        <taxon>Streptomyces</taxon>
    </lineage>
</organism>
<proteinExistence type="predicted"/>
<comment type="caution">
    <text evidence="1">The sequence shown here is derived from an EMBL/GenBank/DDBJ whole genome shotgun (WGS) entry which is preliminary data.</text>
</comment>